<evidence type="ECO:0000313" key="3">
    <source>
        <dbReference type="EMBL" id="PWN28572.1"/>
    </source>
</evidence>
<name>A0A316UTJ0_9BASI</name>
<feature type="compositionally biased region" description="Low complexity" evidence="1">
    <location>
        <begin position="360"/>
        <end position="376"/>
    </location>
</feature>
<dbReference type="AlphaFoldDB" id="A0A316UTJ0"/>
<sequence length="528" mass="56522">MDVLMGGSLRKRADEVACASQALYTYPTASDVVDSSVNTIVKWDKTCLDSGTNKIDIYLYAPTSAKANLPIHAWVEVPADKGSYDIKLKPAWWNVTTTLSQQTPLSLNIVKSGNEPWDSSNPVGPTFQALYTAPAPGKDPPSDAVQSSETKKLIQAFIQGGQLTGAGKTAAIVCPIIVVVVALGIFIRKLHINRNNKTADWADHMDKRMSRISLDWTSGGDGSAGPVPGSRPASYYNAQRPSGNFARPSANFARANADTRSVASTNFAGRGVGAARAIHGIDNVEPDFVDEHEMQARPRGQSMYDEGNRQSRISFANETAGDRVSRISFAPSSQQEHSFTRGHKNSASIPRVGQNGRQRSVYSAADPDAPAVPAVDPSYRMRDSAAYADATQDYDDAEELADDDVGGAHALGANDVQDRMRATSAMSNRESMADYPAVRMLNGEGGDEQMSTGMAPPSNLTSPDDAMKQYAAIRSGSAQGTHNRTGSSTAMRTLYTPQPGLGHRTHGSVTGSSLNEDDVVGYREANML</sequence>
<organism evidence="3 4">
    <name type="scientific">Jaminaea rosea</name>
    <dbReference type="NCBI Taxonomy" id="1569628"/>
    <lineage>
        <taxon>Eukaryota</taxon>
        <taxon>Fungi</taxon>
        <taxon>Dikarya</taxon>
        <taxon>Basidiomycota</taxon>
        <taxon>Ustilaginomycotina</taxon>
        <taxon>Exobasidiomycetes</taxon>
        <taxon>Microstromatales</taxon>
        <taxon>Microstromatales incertae sedis</taxon>
        <taxon>Jaminaea</taxon>
    </lineage>
</organism>
<keyword evidence="2" id="KW-0472">Membrane</keyword>
<reference evidence="3 4" key="1">
    <citation type="journal article" date="2018" name="Mol. Biol. Evol.">
        <title>Broad Genomic Sampling Reveals a Smut Pathogenic Ancestry of the Fungal Clade Ustilaginomycotina.</title>
        <authorList>
            <person name="Kijpornyongpan T."/>
            <person name="Mondo S.J."/>
            <person name="Barry K."/>
            <person name="Sandor L."/>
            <person name="Lee J."/>
            <person name="Lipzen A."/>
            <person name="Pangilinan J."/>
            <person name="LaButti K."/>
            <person name="Hainaut M."/>
            <person name="Henrissat B."/>
            <person name="Grigoriev I.V."/>
            <person name="Spatafora J.W."/>
            <person name="Aime M.C."/>
        </authorList>
    </citation>
    <scope>NUCLEOTIDE SEQUENCE [LARGE SCALE GENOMIC DNA]</scope>
    <source>
        <strain evidence="3 4">MCA 5214</strain>
    </source>
</reference>
<evidence type="ECO:0000256" key="2">
    <source>
        <dbReference type="SAM" id="Phobius"/>
    </source>
</evidence>
<feature type="region of interest" description="Disordered" evidence="1">
    <location>
        <begin position="331"/>
        <end position="376"/>
    </location>
</feature>
<gene>
    <name evidence="3" type="ORF">BDZ90DRAFT_231555</name>
</gene>
<dbReference type="OrthoDB" id="3363836at2759"/>
<dbReference type="EMBL" id="KZ819665">
    <property type="protein sequence ID" value="PWN28572.1"/>
    <property type="molecule type" value="Genomic_DNA"/>
</dbReference>
<keyword evidence="2" id="KW-0812">Transmembrane</keyword>
<dbReference type="GeneID" id="37027728"/>
<proteinExistence type="predicted"/>
<dbReference type="Proteomes" id="UP000245884">
    <property type="component" value="Unassembled WGS sequence"/>
</dbReference>
<feature type="region of interest" description="Disordered" evidence="1">
    <location>
        <begin position="408"/>
        <end position="464"/>
    </location>
</feature>
<protein>
    <submittedName>
        <fullName evidence="3">Uncharacterized protein</fullName>
    </submittedName>
</protein>
<accession>A0A316UTJ0</accession>
<dbReference type="STRING" id="1569628.A0A316UTJ0"/>
<evidence type="ECO:0000256" key="1">
    <source>
        <dbReference type="SAM" id="MobiDB-lite"/>
    </source>
</evidence>
<dbReference type="RefSeq" id="XP_025363184.1">
    <property type="nucleotide sequence ID" value="XM_025505905.1"/>
</dbReference>
<feature type="transmembrane region" description="Helical" evidence="2">
    <location>
        <begin position="169"/>
        <end position="187"/>
    </location>
</feature>
<keyword evidence="2" id="KW-1133">Transmembrane helix</keyword>
<keyword evidence="4" id="KW-1185">Reference proteome</keyword>
<evidence type="ECO:0000313" key="4">
    <source>
        <dbReference type="Proteomes" id="UP000245884"/>
    </source>
</evidence>